<accession>A0A0E0G5U7</accession>
<reference evidence="1" key="2">
    <citation type="submission" date="2018-04" db="EMBL/GenBank/DDBJ databases">
        <title>OnivRS2 (Oryza nivara Reference Sequence Version 2).</title>
        <authorList>
            <person name="Zhang J."/>
            <person name="Kudrna D."/>
            <person name="Lee S."/>
            <person name="Talag J."/>
            <person name="Rajasekar S."/>
            <person name="Welchert J."/>
            <person name="Hsing Y.-I."/>
            <person name="Wing R.A."/>
        </authorList>
    </citation>
    <scope>NUCLEOTIDE SEQUENCE [LARGE SCALE GENOMIC DNA]</scope>
    <source>
        <strain evidence="1">SL10</strain>
    </source>
</reference>
<dbReference type="Proteomes" id="UP000006591">
    <property type="component" value="Chromosome 2"/>
</dbReference>
<name>A0A0E0G5U7_ORYNI</name>
<dbReference type="AlphaFoldDB" id="A0A0E0G5U7"/>
<sequence>MNKMMDFTQDENGSVIKSWMEISFTYFPGQSLINNFFPTCFTIK</sequence>
<dbReference type="Gramene" id="ONIVA02G16070.1">
    <property type="protein sequence ID" value="ONIVA02G16070.1"/>
    <property type="gene ID" value="ONIVA02G16070"/>
</dbReference>
<evidence type="ECO:0000313" key="1">
    <source>
        <dbReference type="EnsemblPlants" id="ONIVA02G16070.1"/>
    </source>
</evidence>
<protein>
    <submittedName>
        <fullName evidence="1">Uncharacterized protein</fullName>
    </submittedName>
</protein>
<proteinExistence type="predicted"/>
<dbReference type="EnsemblPlants" id="ONIVA02G16070.1">
    <property type="protein sequence ID" value="ONIVA02G16070.1"/>
    <property type="gene ID" value="ONIVA02G16070"/>
</dbReference>
<reference evidence="1" key="1">
    <citation type="submission" date="2015-04" db="UniProtKB">
        <authorList>
            <consortium name="EnsemblPlants"/>
        </authorList>
    </citation>
    <scope>IDENTIFICATION</scope>
    <source>
        <strain evidence="1">SL10</strain>
    </source>
</reference>
<dbReference type="HOGENOM" id="CLU_3225464_0_0_1"/>
<keyword evidence="2" id="KW-1185">Reference proteome</keyword>
<organism evidence="1">
    <name type="scientific">Oryza nivara</name>
    <name type="common">Indian wild rice</name>
    <name type="synonym">Oryza sativa f. spontanea</name>
    <dbReference type="NCBI Taxonomy" id="4536"/>
    <lineage>
        <taxon>Eukaryota</taxon>
        <taxon>Viridiplantae</taxon>
        <taxon>Streptophyta</taxon>
        <taxon>Embryophyta</taxon>
        <taxon>Tracheophyta</taxon>
        <taxon>Spermatophyta</taxon>
        <taxon>Magnoliopsida</taxon>
        <taxon>Liliopsida</taxon>
        <taxon>Poales</taxon>
        <taxon>Poaceae</taxon>
        <taxon>BOP clade</taxon>
        <taxon>Oryzoideae</taxon>
        <taxon>Oryzeae</taxon>
        <taxon>Oryzinae</taxon>
        <taxon>Oryza</taxon>
    </lineage>
</organism>
<evidence type="ECO:0000313" key="2">
    <source>
        <dbReference type="Proteomes" id="UP000006591"/>
    </source>
</evidence>